<evidence type="ECO:0000256" key="1">
    <source>
        <dbReference type="SAM" id="Phobius"/>
    </source>
</evidence>
<dbReference type="PROSITE" id="PS51257">
    <property type="entry name" value="PROKAR_LIPOPROTEIN"/>
    <property type="match status" value="1"/>
</dbReference>
<dbReference type="Proteomes" id="UP000037755">
    <property type="component" value="Unassembled WGS sequence"/>
</dbReference>
<dbReference type="RefSeq" id="WP_054405880.1">
    <property type="nucleotide sequence ID" value="NZ_FOYA01000004.1"/>
</dbReference>
<evidence type="ECO:0000313" key="3">
    <source>
        <dbReference type="Proteomes" id="UP000037755"/>
    </source>
</evidence>
<proteinExistence type="predicted"/>
<keyword evidence="1" id="KW-1133">Transmembrane helix</keyword>
<keyword evidence="1" id="KW-0812">Transmembrane</keyword>
<feature type="transmembrane region" description="Helical" evidence="1">
    <location>
        <begin position="72"/>
        <end position="95"/>
    </location>
</feature>
<dbReference type="AlphaFoldDB" id="A0A0M9VGT8"/>
<sequence length="96" mass="10549">MSTYQKYLAGYARGYIGFNTIAVLFQSCWGSIAAMVILQNGTSLPQFIQLFFTVILCMAFNAAVLSQQKLKIVFNLLIASVGINGLFLILNTLFIG</sequence>
<dbReference type="OrthoDB" id="1467832at2"/>
<keyword evidence="3" id="KW-1185">Reference proteome</keyword>
<dbReference type="EMBL" id="LIYD01000005">
    <property type="protein sequence ID" value="KOS04836.1"/>
    <property type="molecule type" value="Genomic_DNA"/>
</dbReference>
<name>A0A0M9VGT8_9FLAO</name>
<comment type="caution">
    <text evidence="2">The sequence shown here is derived from an EMBL/GenBank/DDBJ whole genome shotgun (WGS) entry which is preliminary data.</text>
</comment>
<keyword evidence="1" id="KW-0472">Membrane</keyword>
<evidence type="ECO:0000313" key="2">
    <source>
        <dbReference type="EMBL" id="KOS04836.1"/>
    </source>
</evidence>
<feature type="transmembrane region" description="Helical" evidence="1">
    <location>
        <begin position="44"/>
        <end position="65"/>
    </location>
</feature>
<dbReference type="PATRIC" id="fig|1202724.3.peg.272"/>
<reference evidence="2 3" key="1">
    <citation type="submission" date="2015-08" db="EMBL/GenBank/DDBJ databases">
        <title>Whole genome sequence of Flavobacterium akiainvivens IK-1T, from decaying Wikstroemia oahuensis, an endemic Hawaiian shrub.</title>
        <authorList>
            <person name="Wan X."/>
            <person name="Hou S."/>
            <person name="Saito J."/>
            <person name="Donachie S."/>
        </authorList>
    </citation>
    <scope>NUCLEOTIDE SEQUENCE [LARGE SCALE GENOMIC DNA]</scope>
    <source>
        <strain evidence="2 3">IK-1</strain>
    </source>
</reference>
<dbReference type="STRING" id="1202724.AM493_01335"/>
<accession>A0A0M9VGT8</accession>
<feature type="transmembrane region" description="Helical" evidence="1">
    <location>
        <begin position="12"/>
        <end position="38"/>
    </location>
</feature>
<gene>
    <name evidence="2" type="ORF">AM493_01335</name>
</gene>
<organism evidence="2 3">
    <name type="scientific">Flavobacterium akiainvivens</name>
    <dbReference type="NCBI Taxonomy" id="1202724"/>
    <lineage>
        <taxon>Bacteria</taxon>
        <taxon>Pseudomonadati</taxon>
        <taxon>Bacteroidota</taxon>
        <taxon>Flavobacteriia</taxon>
        <taxon>Flavobacteriales</taxon>
        <taxon>Flavobacteriaceae</taxon>
        <taxon>Flavobacterium</taxon>
    </lineage>
</organism>
<protein>
    <submittedName>
        <fullName evidence="2">Uncharacterized protein</fullName>
    </submittedName>
</protein>